<dbReference type="RefSeq" id="WP_079147045.1">
    <property type="nucleotide sequence ID" value="NZ_CP016279.1"/>
</dbReference>
<evidence type="ECO:0000313" key="7">
    <source>
        <dbReference type="Proteomes" id="UP001519309"/>
    </source>
</evidence>
<evidence type="ECO:0000256" key="4">
    <source>
        <dbReference type="ARBA" id="ARBA00023163"/>
    </source>
</evidence>
<dbReference type="InterPro" id="IPR013324">
    <property type="entry name" value="RNA_pol_sigma_r3/r4-like"/>
</dbReference>
<evidence type="ECO:0000259" key="5">
    <source>
        <dbReference type="Pfam" id="PF08281"/>
    </source>
</evidence>
<gene>
    <name evidence="6" type="ORF">J2Z21_000596</name>
</gene>
<dbReference type="InterPro" id="IPR036388">
    <property type="entry name" value="WH-like_DNA-bd_sf"/>
</dbReference>
<proteinExistence type="inferred from homology"/>
<accession>A0ABS4LK53</accession>
<name>A0ABS4LK53_9ACTN</name>
<reference evidence="6 7" key="1">
    <citation type="submission" date="2021-03" db="EMBL/GenBank/DDBJ databases">
        <title>Genomic Encyclopedia of Type Strains, Phase IV (KMG-IV): sequencing the most valuable type-strain genomes for metagenomic binning, comparative biology and taxonomic classification.</title>
        <authorList>
            <person name="Goeker M."/>
        </authorList>
    </citation>
    <scope>NUCLEOTIDE SEQUENCE [LARGE SCALE GENOMIC DNA]</scope>
    <source>
        <strain evidence="6 7">DSM 40499</strain>
    </source>
</reference>
<dbReference type="Proteomes" id="UP001519309">
    <property type="component" value="Unassembled WGS sequence"/>
</dbReference>
<sequence length="91" mass="9986">MGALARSVVIHRSEEPDRTPAAVVVADALASLPHAYREALVESYAAGRTTRQTAKALGLPHDTVKSRVYHGLWQLRRILQEQGWSGETPGR</sequence>
<dbReference type="InterPro" id="IPR013249">
    <property type="entry name" value="RNA_pol_sigma70_r4_t2"/>
</dbReference>
<keyword evidence="6" id="KW-0240">DNA-directed RNA polymerase</keyword>
<dbReference type="Gene3D" id="1.10.10.10">
    <property type="entry name" value="Winged helix-like DNA-binding domain superfamily/Winged helix DNA-binding domain"/>
    <property type="match status" value="1"/>
</dbReference>
<keyword evidence="7" id="KW-1185">Reference proteome</keyword>
<evidence type="ECO:0000313" key="6">
    <source>
        <dbReference type="EMBL" id="MBP2047674.1"/>
    </source>
</evidence>
<feature type="domain" description="RNA polymerase sigma factor 70 region 4 type 2" evidence="5">
    <location>
        <begin position="25"/>
        <end position="75"/>
    </location>
</feature>
<keyword evidence="4" id="KW-0804">Transcription</keyword>
<dbReference type="EMBL" id="JAGGLP010000001">
    <property type="protein sequence ID" value="MBP2047674.1"/>
    <property type="molecule type" value="Genomic_DNA"/>
</dbReference>
<dbReference type="SUPFAM" id="SSF88659">
    <property type="entry name" value="Sigma3 and sigma4 domains of RNA polymerase sigma factors"/>
    <property type="match status" value="1"/>
</dbReference>
<evidence type="ECO:0000256" key="1">
    <source>
        <dbReference type="ARBA" id="ARBA00010641"/>
    </source>
</evidence>
<evidence type="ECO:0000256" key="3">
    <source>
        <dbReference type="ARBA" id="ARBA00023082"/>
    </source>
</evidence>
<comment type="similarity">
    <text evidence="1">Belongs to the sigma-70 factor family. ECF subfamily.</text>
</comment>
<comment type="caution">
    <text evidence="6">The sequence shown here is derived from an EMBL/GenBank/DDBJ whole genome shotgun (WGS) entry which is preliminary data.</text>
</comment>
<organism evidence="6 7">
    <name type="scientific">Streptomyces griseochromogenes</name>
    <dbReference type="NCBI Taxonomy" id="68214"/>
    <lineage>
        <taxon>Bacteria</taxon>
        <taxon>Bacillati</taxon>
        <taxon>Actinomycetota</taxon>
        <taxon>Actinomycetes</taxon>
        <taxon>Kitasatosporales</taxon>
        <taxon>Streptomycetaceae</taxon>
        <taxon>Streptomyces</taxon>
    </lineage>
</organism>
<dbReference type="GO" id="GO:0000428">
    <property type="term" value="C:DNA-directed RNA polymerase complex"/>
    <property type="evidence" value="ECO:0007669"/>
    <property type="project" value="UniProtKB-KW"/>
</dbReference>
<dbReference type="Pfam" id="PF08281">
    <property type="entry name" value="Sigma70_r4_2"/>
    <property type="match status" value="1"/>
</dbReference>
<protein>
    <submittedName>
        <fullName evidence="6">DNA-directed RNA polymerase specialized sigma24 family protein</fullName>
    </submittedName>
</protein>
<keyword evidence="3" id="KW-0731">Sigma factor</keyword>
<keyword evidence="2" id="KW-0805">Transcription regulation</keyword>
<evidence type="ECO:0000256" key="2">
    <source>
        <dbReference type="ARBA" id="ARBA00023015"/>
    </source>
</evidence>